<dbReference type="HOGENOM" id="CLU_020751_0_0_1"/>
<dbReference type="KEGG" id="tdl:TDEL_0D01440"/>
<sequence length="603" mass="68924">MKPLLNLTFCPTGFNDEDTSRSVSKKILKLGGFYSRDLTRQANVLVIGKTRQTNKYRFTVRYRHDVVFIDLQTIDTLYERWLAGDDITQSGSLKPGISSTENILNLLRSRYSAPPLADFYIFIGRIASYPVDQLESMCQAMKCYKCNSSHFVKDCKSRHDQKTVVFISDTLQGARVQAAIEQGIPIVHYKWILDCQRRNATLEYDPYYLVSNIPENTPFEKIGRESCECWGDLINPPPLLQGTAAVNPSVNLFQKFKSKGDKIWEKAMSKSEPPPPLDDSLVRLPPPEQTLNDESREDSIFKSSTFHISKQFPESHSEILRRVIDQNGGLLLSDSQYLVVPSNVPLDCMEEAESDQTLVTEFFIERCLHYKTLISPPDSWSKPFLRTTDVRILPSPTLLHDESQPLQVAITGFHGVELLHLNKILKTMEPMGINFVEYLNKKTDLLLINLPSLPSIPHDHPLWKNQYRDLFTTQLECDNNISNQVLRNSLKRKIQFVKQEHSIPVVTPAFLIDLFAHTSHLKTKKQTVFLNNISWCIICPRGAKESFTIELTSNDASVEYTMDKESRNVRKRHSATPPNEAKKKIHLPNKELDRQADPPAFST</sequence>
<dbReference type="RefSeq" id="XP_003680939.1">
    <property type="nucleotide sequence ID" value="XM_003680891.1"/>
</dbReference>
<dbReference type="EMBL" id="HE616745">
    <property type="protein sequence ID" value="CCE91728.1"/>
    <property type="molecule type" value="Genomic_DNA"/>
</dbReference>
<reference evidence="4 5" key="1">
    <citation type="journal article" date="2011" name="Proc. Natl. Acad. Sci. U.S.A.">
        <title>Evolutionary erosion of yeast sex chromosomes by mating-type switching accidents.</title>
        <authorList>
            <person name="Gordon J.L."/>
            <person name="Armisen D."/>
            <person name="Proux-Wera E."/>
            <person name="Oheigeartaigh S.S."/>
            <person name="Byrne K.P."/>
            <person name="Wolfe K.H."/>
        </authorList>
    </citation>
    <scope>NUCLEOTIDE SEQUENCE [LARGE SCALE GENOMIC DNA]</scope>
    <source>
        <strain evidence="5">ATCC 10662 / CBS 1146 / NBRC 0425 / NCYC 2629 / NRRL Y-866</strain>
    </source>
</reference>
<keyword evidence="1" id="KW-0677">Repeat</keyword>
<dbReference type="GO" id="GO:0031261">
    <property type="term" value="C:DNA replication preinitiation complex"/>
    <property type="evidence" value="ECO:0007669"/>
    <property type="project" value="EnsemblFungi"/>
</dbReference>
<protein>
    <recommendedName>
        <fullName evidence="3">BRCT domain-containing protein</fullName>
    </recommendedName>
</protein>
<dbReference type="SMART" id="SM00292">
    <property type="entry name" value="BRCT"/>
    <property type="match status" value="3"/>
</dbReference>
<dbReference type="OrthoDB" id="251770at2759"/>
<dbReference type="GeneID" id="11502163"/>
<dbReference type="FunCoup" id="G8ZSY4">
    <property type="interactions" value="52"/>
</dbReference>
<dbReference type="STRING" id="1076872.G8ZSY4"/>
<dbReference type="InterPro" id="IPR001357">
    <property type="entry name" value="BRCT_dom"/>
</dbReference>
<dbReference type="GO" id="GO:0033314">
    <property type="term" value="P:mitotic DNA replication checkpoint signaling"/>
    <property type="evidence" value="ECO:0007669"/>
    <property type="project" value="TreeGrafter"/>
</dbReference>
<dbReference type="GO" id="GO:0000727">
    <property type="term" value="P:double-strand break repair via break-induced replication"/>
    <property type="evidence" value="ECO:0007669"/>
    <property type="project" value="EnsemblFungi"/>
</dbReference>
<dbReference type="PROSITE" id="PS50172">
    <property type="entry name" value="BRCT"/>
    <property type="match status" value="3"/>
</dbReference>
<dbReference type="CDD" id="cd00027">
    <property type="entry name" value="BRCT"/>
    <property type="match status" value="1"/>
</dbReference>
<organism evidence="4 5">
    <name type="scientific">Torulaspora delbrueckii</name>
    <name type="common">Yeast</name>
    <name type="synonym">Candida colliculosa</name>
    <dbReference type="NCBI Taxonomy" id="4950"/>
    <lineage>
        <taxon>Eukaryota</taxon>
        <taxon>Fungi</taxon>
        <taxon>Dikarya</taxon>
        <taxon>Ascomycota</taxon>
        <taxon>Saccharomycotina</taxon>
        <taxon>Saccharomycetes</taxon>
        <taxon>Saccharomycetales</taxon>
        <taxon>Saccharomycetaceae</taxon>
        <taxon>Torulaspora</taxon>
    </lineage>
</organism>
<feature type="domain" description="BRCT" evidence="3">
    <location>
        <begin position="296"/>
        <end position="374"/>
    </location>
</feature>
<evidence type="ECO:0000313" key="4">
    <source>
        <dbReference type="EMBL" id="CCE91728.1"/>
    </source>
</evidence>
<feature type="domain" description="BRCT" evidence="3">
    <location>
        <begin position="1"/>
        <end position="82"/>
    </location>
</feature>
<dbReference type="GO" id="GO:0006270">
    <property type="term" value="P:DNA replication initiation"/>
    <property type="evidence" value="ECO:0007669"/>
    <property type="project" value="EnsemblFungi"/>
</dbReference>
<keyword evidence="5" id="KW-1185">Reference proteome</keyword>
<dbReference type="GO" id="GO:0007533">
    <property type="term" value="P:mating type switching"/>
    <property type="evidence" value="ECO:0007669"/>
    <property type="project" value="EnsemblFungi"/>
</dbReference>
<gene>
    <name evidence="4" type="primary">TDEL0D01440</name>
    <name evidence="4" type="ORF">TDEL_0D01440</name>
</gene>
<dbReference type="GO" id="GO:0007095">
    <property type="term" value="P:mitotic G2 DNA damage checkpoint signaling"/>
    <property type="evidence" value="ECO:0007669"/>
    <property type="project" value="EnsemblFungi"/>
</dbReference>
<dbReference type="InterPro" id="IPR036420">
    <property type="entry name" value="BRCT_dom_sf"/>
</dbReference>
<dbReference type="Proteomes" id="UP000005627">
    <property type="component" value="Chromosome 4"/>
</dbReference>
<dbReference type="PANTHER" id="PTHR13561">
    <property type="entry name" value="DNA REPLICATION REGULATOR DPB11-RELATED"/>
    <property type="match status" value="1"/>
</dbReference>
<feature type="region of interest" description="Disordered" evidence="2">
    <location>
        <begin position="563"/>
        <end position="603"/>
    </location>
</feature>
<dbReference type="AlphaFoldDB" id="G8ZSY4"/>
<proteinExistence type="predicted"/>
<evidence type="ECO:0000256" key="2">
    <source>
        <dbReference type="SAM" id="MobiDB-lite"/>
    </source>
</evidence>
<dbReference type="GO" id="GO:0030295">
    <property type="term" value="F:protein kinase activator activity"/>
    <property type="evidence" value="ECO:0007669"/>
    <property type="project" value="EnsemblFungi"/>
</dbReference>
<dbReference type="GO" id="GO:0070182">
    <property type="term" value="F:DNA polymerase binding"/>
    <property type="evidence" value="ECO:0007669"/>
    <property type="project" value="EnsemblFungi"/>
</dbReference>
<evidence type="ECO:0000256" key="1">
    <source>
        <dbReference type="ARBA" id="ARBA00022737"/>
    </source>
</evidence>
<dbReference type="GO" id="GO:0005657">
    <property type="term" value="C:replication fork"/>
    <property type="evidence" value="ECO:0007669"/>
    <property type="project" value="EnsemblFungi"/>
</dbReference>
<dbReference type="PANTHER" id="PTHR13561:SF20">
    <property type="entry name" value="DNA TOPOISOMERASE 2-BINDING PROTEIN 1"/>
    <property type="match status" value="1"/>
</dbReference>
<dbReference type="SUPFAM" id="SSF52113">
    <property type="entry name" value="BRCT domain"/>
    <property type="match status" value="2"/>
</dbReference>
<dbReference type="Pfam" id="PF00533">
    <property type="entry name" value="BRCT"/>
    <property type="match status" value="1"/>
</dbReference>
<dbReference type="Gene3D" id="3.40.50.10190">
    <property type="entry name" value="BRCT domain"/>
    <property type="match status" value="4"/>
</dbReference>
<dbReference type="eggNOG" id="KOG1929">
    <property type="taxonomic scope" value="Eukaryota"/>
</dbReference>
<accession>G8ZSY4</accession>
<dbReference type="Pfam" id="PF12738">
    <property type="entry name" value="PTCB-BRCT"/>
    <property type="match status" value="1"/>
</dbReference>
<evidence type="ECO:0000259" key="3">
    <source>
        <dbReference type="PROSITE" id="PS50172"/>
    </source>
</evidence>
<evidence type="ECO:0000313" key="5">
    <source>
        <dbReference type="Proteomes" id="UP000005627"/>
    </source>
</evidence>
<name>G8ZSY4_TORDE</name>
<feature type="region of interest" description="Disordered" evidence="2">
    <location>
        <begin position="267"/>
        <end position="296"/>
    </location>
</feature>
<feature type="domain" description="BRCT" evidence="3">
    <location>
        <begin position="179"/>
        <end position="209"/>
    </location>
</feature>
<dbReference type="InParanoid" id="G8ZSY4"/>